<evidence type="ECO:0000256" key="1">
    <source>
        <dbReference type="ARBA" id="ARBA00006096"/>
    </source>
</evidence>
<dbReference type="EMBL" id="JAGTJS010000026">
    <property type="protein sequence ID" value="KAH7234303.1"/>
    <property type="molecule type" value="Genomic_DNA"/>
</dbReference>
<keyword evidence="3" id="KW-0121">Carboxypeptidase</keyword>
<comment type="caution">
    <text evidence="3">The sequence shown here is derived from an EMBL/GenBank/DDBJ whole genome shotgun (WGS) entry which is preliminary data.</text>
</comment>
<dbReference type="GO" id="GO:0006508">
    <property type="term" value="P:proteolysis"/>
    <property type="evidence" value="ECO:0007669"/>
    <property type="project" value="InterPro"/>
</dbReference>
<dbReference type="OrthoDB" id="10253650at2759"/>
<evidence type="ECO:0000313" key="4">
    <source>
        <dbReference type="Proteomes" id="UP000736672"/>
    </source>
</evidence>
<dbReference type="SUPFAM" id="SSF56601">
    <property type="entry name" value="beta-lactamase/transpeptidase-like"/>
    <property type="match status" value="1"/>
</dbReference>
<reference evidence="3" key="1">
    <citation type="journal article" date="2021" name="Nat. Commun.">
        <title>Genetic determinants of endophytism in the Arabidopsis root mycobiome.</title>
        <authorList>
            <person name="Mesny F."/>
            <person name="Miyauchi S."/>
            <person name="Thiergart T."/>
            <person name="Pickel B."/>
            <person name="Atanasova L."/>
            <person name="Karlsson M."/>
            <person name="Huettel B."/>
            <person name="Barry K.W."/>
            <person name="Haridas S."/>
            <person name="Chen C."/>
            <person name="Bauer D."/>
            <person name="Andreopoulos W."/>
            <person name="Pangilinan J."/>
            <person name="LaButti K."/>
            <person name="Riley R."/>
            <person name="Lipzen A."/>
            <person name="Clum A."/>
            <person name="Drula E."/>
            <person name="Henrissat B."/>
            <person name="Kohler A."/>
            <person name="Grigoriev I.V."/>
            <person name="Martin F.M."/>
            <person name="Hacquard S."/>
        </authorList>
    </citation>
    <scope>NUCLEOTIDE SEQUENCE</scope>
    <source>
        <strain evidence="3">FSSC 5 MPI-SDFR-AT-0091</strain>
    </source>
</reference>
<dbReference type="PRINTS" id="PR00922">
    <property type="entry name" value="DADACBPTASE3"/>
</dbReference>
<proteinExistence type="inferred from homology"/>
<dbReference type="GO" id="GO:0000270">
    <property type="term" value="P:peptidoglycan metabolic process"/>
    <property type="evidence" value="ECO:0007669"/>
    <property type="project" value="TreeGrafter"/>
</dbReference>
<organism evidence="3 4">
    <name type="scientific">Fusarium solani</name>
    <name type="common">Filamentous fungus</name>
    <dbReference type="NCBI Taxonomy" id="169388"/>
    <lineage>
        <taxon>Eukaryota</taxon>
        <taxon>Fungi</taxon>
        <taxon>Dikarya</taxon>
        <taxon>Ascomycota</taxon>
        <taxon>Pezizomycotina</taxon>
        <taxon>Sordariomycetes</taxon>
        <taxon>Hypocreomycetidae</taxon>
        <taxon>Hypocreales</taxon>
        <taxon>Nectriaceae</taxon>
        <taxon>Fusarium</taxon>
        <taxon>Fusarium solani species complex</taxon>
    </lineage>
</organism>
<evidence type="ECO:0000256" key="2">
    <source>
        <dbReference type="ARBA" id="ARBA00022801"/>
    </source>
</evidence>
<dbReference type="Gene3D" id="3.50.80.20">
    <property type="entry name" value="D-Ala-D-Ala carboxypeptidase C, peptidase S13"/>
    <property type="match status" value="1"/>
</dbReference>
<keyword evidence="4" id="KW-1185">Reference proteome</keyword>
<protein>
    <submittedName>
        <fullName evidence="3">Peptidase S13, D-Ala-D-Ala carboxypeptidase C</fullName>
    </submittedName>
</protein>
<dbReference type="PANTHER" id="PTHR30023">
    <property type="entry name" value="D-ALANYL-D-ALANINE CARBOXYPEPTIDASE"/>
    <property type="match status" value="1"/>
</dbReference>
<dbReference type="PANTHER" id="PTHR30023:SF0">
    <property type="entry name" value="PENICILLIN-SENSITIVE CARBOXYPEPTIDASE A"/>
    <property type="match status" value="1"/>
</dbReference>
<evidence type="ECO:0000313" key="3">
    <source>
        <dbReference type="EMBL" id="KAH7234303.1"/>
    </source>
</evidence>
<name>A0A9P9G7I3_FUSSL</name>
<gene>
    <name evidence="3" type="ORF">B0J15DRAFT_471836</name>
</gene>
<keyword evidence="3" id="KW-0645">Protease</keyword>
<keyword evidence="2" id="KW-0378">Hydrolase</keyword>
<dbReference type="Gene3D" id="3.40.710.10">
    <property type="entry name" value="DD-peptidase/beta-lactamase superfamily"/>
    <property type="match status" value="3"/>
</dbReference>
<comment type="similarity">
    <text evidence="1">Belongs to the peptidase S13 family.</text>
</comment>
<dbReference type="Pfam" id="PF02113">
    <property type="entry name" value="Peptidase_S13"/>
    <property type="match status" value="2"/>
</dbReference>
<sequence length="438" mass="46131">MDTLDREISSVLSRETFQNATIGIRICDAVSSRALYSYNSHLSITPASNQKLVTAAVALKNLDPGFTYQTVVQAASGPDSEGIIHGDVWLKGSGDPSLTSDRLDELAQDLVECGIKMITGTIVGDGTIFDDQLLGMGWCWDDEPHYYSAQVAGLNCNGNVVTLSVSPGTAEGQVPKIFINGLESHEESYVSVACTAKTVAEKQGHTLAFHRRRGHNSITVEGTVALGHEPVLEKITVEEPASFAASRFALSLKKVGIQCAGGFRKATKPPSRVIDLAVSTSHSLPCILKTFMKQSNNLYGEAILKTCGHHASAQSPGSATSGVAAIKEFLTCSDISTSGIVMVDGSGLSQSNSLTAGFALPVGGVDGTLANRFTHLPLKGRVNAKTGSLDRVSSLSGFIADDTGRTKYIFSILMSGVANAGDARQGQDDILSAIMKCS</sequence>
<dbReference type="AlphaFoldDB" id="A0A9P9G7I3"/>
<dbReference type="Proteomes" id="UP000736672">
    <property type="component" value="Unassembled WGS sequence"/>
</dbReference>
<accession>A0A9P9G7I3</accession>
<dbReference type="InterPro" id="IPR000667">
    <property type="entry name" value="Peptidase_S13"/>
</dbReference>
<dbReference type="InterPro" id="IPR012338">
    <property type="entry name" value="Beta-lactam/transpept-like"/>
</dbReference>
<dbReference type="NCBIfam" id="TIGR00666">
    <property type="entry name" value="PBP4"/>
    <property type="match status" value="1"/>
</dbReference>
<dbReference type="GO" id="GO:0004185">
    <property type="term" value="F:serine-type carboxypeptidase activity"/>
    <property type="evidence" value="ECO:0007669"/>
    <property type="project" value="InterPro"/>
</dbReference>